<dbReference type="AlphaFoldDB" id="A0A9D1QR01"/>
<gene>
    <name evidence="7" type="ORF">H9876_04650</name>
</gene>
<keyword evidence="2 5" id="KW-0812">Transmembrane</keyword>
<evidence type="ECO:0000313" key="8">
    <source>
        <dbReference type="Proteomes" id="UP000886878"/>
    </source>
</evidence>
<evidence type="ECO:0000256" key="1">
    <source>
        <dbReference type="ARBA" id="ARBA00004141"/>
    </source>
</evidence>
<evidence type="ECO:0000256" key="3">
    <source>
        <dbReference type="ARBA" id="ARBA00022989"/>
    </source>
</evidence>
<protein>
    <submittedName>
        <fullName evidence="7">ABC transporter permease</fullName>
    </submittedName>
</protein>
<dbReference type="GO" id="GO:0140359">
    <property type="term" value="F:ABC-type transporter activity"/>
    <property type="evidence" value="ECO:0007669"/>
    <property type="project" value="InterPro"/>
</dbReference>
<feature type="transmembrane region" description="Helical" evidence="5">
    <location>
        <begin position="254"/>
        <end position="275"/>
    </location>
</feature>
<dbReference type="PANTHER" id="PTHR43229">
    <property type="entry name" value="NODULATION PROTEIN J"/>
    <property type="match status" value="1"/>
</dbReference>
<evidence type="ECO:0000256" key="4">
    <source>
        <dbReference type="ARBA" id="ARBA00023136"/>
    </source>
</evidence>
<feature type="domain" description="ABC-2 type transporter transmembrane" evidence="6">
    <location>
        <begin position="60"/>
        <end position="271"/>
    </location>
</feature>
<organism evidence="7 8">
    <name type="scientific">Candidatus Limosilactobacillus merdipullorum</name>
    <dbReference type="NCBI Taxonomy" id="2838653"/>
    <lineage>
        <taxon>Bacteria</taxon>
        <taxon>Bacillati</taxon>
        <taxon>Bacillota</taxon>
        <taxon>Bacilli</taxon>
        <taxon>Lactobacillales</taxon>
        <taxon>Lactobacillaceae</taxon>
        <taxon>Limosilactobacillus</taxon>
    </lineage>
</organism>
<sequence length="281" mass="30441">MIALLRRNIKIYFANFPGVVMSCLGALISFVIYVTFLQKSLQDTWSAVPHITKILDLLVIAGIVAVAGITISFQALGQLVKDRESRIADDLKLTGIPTYQQYLAYAFTGSLVSWMMQLVVFLIMATYFAVVDGITFPGDIALPLLGWTALGAVAATLLNMVVVLFIHSATTFSRTTAIIGAAAGFAVATYLPYGNLTAHAKTLVKLFPSSYEATSLRRLLLHGQLPAGQKAHLLSFLGARLQIHHYQLTQLDNAVLLLAVILALALIIVLLSAVVGRKRND</sequence>
<feature type="transmembrane region" description="Helical" evidence="5">
    <location>
        <begin position="177"/>
        <end position="193"/>
    </location>
</feature>
<dbReference type="EMBL" id="DXGK01000097">
    <property type="protein sequence ID" value="HIW70642.1"/>
    <property type="molecule type" value="Genomic_DNA"/>
</dbReference>
<feature type="transmembrane region" description="Helical" evidence="5">
    <location>
        <begin position="140"/>
        <end position="165"/>
    </location>
</feature>
<feature type="transmembrane region" description="Helical" evidence="5">
    <location>
        <begin position="12"/>
        <end position="34"/>
    </location>
</feature>
<feature type="transmembrane region" description="Helical" evidence="5">
    <location>
        <begin position="54"/>
        <end position="76"/>
    </location>
</feature>
<dbReference type="GO" id="GO:0016020">
    <property type="term" value="C:membrane"/>
    <property type="evidence" value="ECO:0007669"/>
    <property type="project" value="UniProtKB-SubCell"/>
</dbReference>
<reference evidence="7" key="2">
    <citation type="submission" date="2021-04" db="EMBL/GenBank/DDBJ databases">
        <authorList>
            <person name="Gilroy R."/>
        </authorList>
    </citation>
    <scope>NUCLEOTIDE SEQUENCE</scope>
    <source>
        <strain evidence="7">ChiHejej3B27-2180</strain>
    </source>
</reference>
<evidence type="ECO:0000256" key="5">
    <source>
        <dbReference type="SAM" id="Phobius"/>
    </source>
</evidence>
<comment type="subcellular location">
    <subcellularLocation>
        <location evidence="1">Membrane</location>
        <topology evidence="1">Multi-pass membrane protein</topology>
    </subcellularLocation>
</comment>
<dbReference type="InterPro" id="IPR013525">
    <property type="entry name" value="ABC2_TM"/>
</dbReference>
<name>A0A9D1QR01_9LACO</name>
<reference evidence="7" key="1">
    <citation type="journal article" date="2021" name="PeerJ">
        <title>Extensive microbial diversity within the chicken gut microbiome revealed by metagenomics and culture.</title>
        <authorList>
            <person name="Gilroy R."/>
            <person name="Ravi A."/>
            <person name="Getino M."/>
            <person name="Pursley I."/>
            <person name="Horton D.L."/>
            <person name="Alikhan N.F."/>
            <person name="Baker D."/>
            <person name="Gharbi K."/>
            <person name="Hall N."/>
            <person name="Watson M."/>
            <person name="Adriaenssens E.M."/>
            <person name="Foster-Nyarko E."/>
            <person name="Jarju S."/>
            <person name="Secka A."/>
            <person name="Antonio M."/>
            <person name="Oren A."/>
            <person name="Chaudhuri R.R."/>
            <person name="La Ragione R."/>
            <person name="Hildebrand F."/>
            <person name="Pallen M.J."/>
        </authorList>
    </citation>
    <scope>NUCLEOTIDE SEQUENCE</scope>
    <source>
        <strain evidence="7">ChiHejej3B27-2180</strain>
    </source>
</reference>
<dbReference type="PANTHER" id="PTHR43229:SF2">
    <property type="entry name" value="NODULATION PROTEIN J"/>
    <property type="match status" value="1"/>
</dbReference>
<evidence type="ECO:0000256" key="2">
    <source>
        <dbReference type="ARBA" id="ARBA00022692"/>
    </source>
</evidence>
<dbReference type="Proteomes" id="UP000886878">
    <property type="component" value="Unassembled WGS sequence"/>
</dbReference>
<proteinExistence type="predicted"/>
<comment type="caution">
    <text evidence="7">The sequence shown here is derived from an EMBL/GenBank/DDBJ whole genome shotgun (WGS) entry which is preliminary data.</text>
</comment>
<accession>A0A9D1QR01</accession>
<keyword evidence="4 5" id="KW-0472">Membrane</keyword>
<dbReference type="InterPro" id="IPR051784">
    <property type="entry name" value="Nod_factor_ABC_transporter"/>
</dbReference>
<evidence type="ECO:0000313" key="7">
    <source>
        <dbReference type="EMBL" id="HIW70642.1"/>
    </source>
</evidence>
<evidence type="ECO:0000259" key="6">
    <source>
        <dbReference type="Pfam" id="PF12698"/>
    </source>
</evidence>
<keyword evidence="3 5" id="KW-1133">Transmembrane helix</keyword>
<feature type="transmembrane region" description="Helical" evidence="5">
    <location>
        <begin position="102"/>
        <end position="128"/>
    </location>
</feature>
<dbReference type="Pfam" id="PF12698">
    <property type="entry name" value="ABC2_membrane_3"/>
    <property type="match status" value="1"/>
</dbReference>
<dbReference type="PROSITE" id="PS51257">
    <property type="entry name" value="PROKAR_LIPOPROTEIN"/>
    <property type="match status" value="1"/>
</dbReference>